<gene>
    <name evidence="4" type="ORF">HJ583_012345</name>
</gene>
<evidence type="ECO:0000256" key="2">
    <source>
        <dbReference type="PROSITE-ProRule" id="PRU00703"/>
    </source>
</evidence>
<dbReference type="Pfam" id="PF00571">
    <property type="entry name" value="CBS"/>
    <property type="match status" value="2"/>
</dbReference>
<organism evidence="4 5">
    <name type="scientific">Uliginosibacterium aquaticum</name>
    <dbReference type="NCBI Taxonomy" id="2731212"/>
    <lineage>
        <taxon>Bacteria</taxon>
        <taxon>Pseudomonadati</taxon>
        <taxon>Pseudomonadota</taxon>
        <taxon>Betaproteobacteria</taxon>
        <taxon>Rhodocyclales</taxon>
        <taxon>Zoogloeaceae</taxon>
        <taxon>Uliginosibacterium</taxon>
    </lineage>
</organism>
<dbReference type="PROSITE" id="PS51371">
    <property type="entry name" value="CBS"/>
    <property type="match status" value="2"/>
</dbReference>
<reference evidence="4 5" key="1">
    <citation type="submission" date="2020-06" db="EMBL/GenBank/DDBJ databases">
        <title>Draft genome of Uliginosibacterium sp. IMCC34675.</title>
        <authorList>
            <person name="Song J."/>
        </authorList>
    </citation>
    <scope>NUCLEOTIDE SEQUENCE [LARGE SCALE GENOMIC DNA]</scope>
    <source>
        <strain evidence="4 5">IMCC34675</strain>
    </source>
</reference>
<evidence type="ECO:0000313" key="4">
    <source>
        <dbReference type="EMBL" id="NSL55820.1"/>
    </source>
</evidence>
<evidence type="ECO:0000256" key="1">
    <source>
        <dbReference type="ARBA" id="ARBA00023122"/>
    </source>
</evidence>
<name>A0ABX2IGD9_9RHOO</name>
<dbReference type="SUPFAM" id="SSF54631">
    <property type="entry name" value="CBS-domain pair"/>
    <property type="match status" value="1"/>
</dbReference>
<dbReference type="Gene3D" id="3.10.580.10">
    <property type="entry name" value="CBS-domain"/>
    <property type="match status" value="1"/>
</dbReference>
<sequence length="149" mass="16304">MTTVRQILDSKKSAQIISVSPASTVFDALTLMSSKDVSAVLVLENERLVGIFTERDYARKLILQGRSSKDTRIGDLMTQNLLTISPSQTVDDVMAIMTENRFRHLPVVERGQLIGIVTIGDAVKAVIDQQQQTIKQLAGYISGDIAPGM</sequence>
<protein>
    <submittedName>
        <fullName evidence="4">CBS domain-containing protein</fullName>
    </submittedName>
</protein>
<dbReference type="RefSeq" id="WP_101940653.1">
    <property type="nucleotide sequence ID" value="NZ_JABCSC020000003.1"/>
</dbReference>
<dbReference type="Proteomes" id="UP000778523">
    <property type="component" value="Unassembled WGS sequence"/>
</dbReference>
<keyword evidence="5" id="KW-1185">Reference proteome</keyword>
<dbReference type="InterPro" id="IPR000644">
    <property type="entry name" value="CBS_dom"/>
</dbReference>
<dbReference type="PANTHER" id="PTHR43080">
    <property type="entry name" value="CBS DOMAIN-CONTAINING PROTEIN CBSX3, MITOCHONDRIAL"/>
    <property type="match status" value="1"/>
</dbReference>
<dbReference type="InterPro" id="IPR044725">
    <property type="entry name" value="CBSX3_CBS_dom"/>
</dbReference>
<dbReference type="SMART" id="SM00116">
    <property type="entry name" value="CBS"/>
    <property type="match status" value="2"/>
</dbReference>
<evidence type="ECO:0000259" key="3">
    <source>
        <dbReference type="PROSITE" id="PS51371"/>
    </source>
</evidence>
<accession>A0ABX2IGD9</accession>
<dbReference type="CDD" id="cd04623">
    <property type="entry name" value="CBS_pair_bac_euk"/>
    <property type="match status" value="1"/>
</dbReference>
<dbReference type="InterPro" id="IPR051257">
    <property type="entry name" value="Diverse_CBS-Domain"/>
</dbReference>
<keyword evidence="1 2" id="KW-0129">CBS domain</keyword>
<comment type="caution">
    <text evidence="4">The sequence shown here is derived from an EMBL/GenBank/DDBJ whole genome shotgun (WGS) entry which is preliminary data.</text>
</comment>
<evidence type="ECO:0000313" key="5">
    <source>
        <dbReference type="Proteomes" id="UP000778523"/>
    </source>
</evidence>
<proteinExistence type="predicted"/>
<feature type="domain" description="CBS" evidence="3">
    <location>
        <begin position="12"/>
        <end position="68"/>
    </location>
</feature>
<feature type="domain" description="CBS" evidence="3">
    <location>
        <begin position="77"/>
        <end position="133"/>
    </location>
</feature>
<dbReference type="InterPro" id="IPR046342">
    <property type="entry name" value="CBS_dom_sf"/>
</dbReference>
<dbReference type="EMBL" id="JABCSC020000003">
    <property type="protein sequence ID" value="NSL55820.1"/>
    <property type="molecule type" value="Genomic_DNA"/>
</dbReference>
<dbReference type="PANTHER" id="PTHR43080:SF2">
    <property type="entry name" value="CBS DOMAIN-CONTAINING PROTEIN"/>
    <property type="match status" value="1"/>
</dbReference>